<evidence type="ECO:0000313" key="2">
    <source>
        <dbReference type="EMBL" id="HIP17336.1"/>
    </source>
</evidence>
<protein>
    <recommendedName>
        <fullName evidence="4">Nucleic acid binding OB-fold tRNA/helicase-type</fullName>
    </recommendedName>
</protein>
<dbReference type="InterPro" id="IPR012340">
    <property type="entry name" value="NA-bd_OB-fold"/>
</dbReference>
<dbReference type="InterPro" id="IPR035451">
    <property type="entry name" value="Ada-like_dom_sf"/>
</dbReference>
<keyword evidence="1" id="KW-0472">Membrane</keyword>
<dbReference type="EMBL" id="DQSV01000067">
    <property type="protein sequence ID" value="HIP17336.1"/>
    <property type="molecule type" value="Genomic_DNA"/>
</dbReference>
<dbReference type="AlphaFoldDB" id="A0A833DRP4"/>
<dbReference type="Proteomes" id="UP000605144">
    <property type="component" value="Unassembled WGS sequence"/>
</dbReference>
<dbReference type="SUPFAM" id="SSF50249">
    <property type="entry name" value="Nucleic acid-binding proteins"/>
    <property type="match status" value="1"/>
</dbReference>
<keyword evidence="1" id="KW-0812">Transmembrane</keyword>
<reference evidence="2" key="1">
    <citation type="journal article" date="2020" name="ISME J.">
        <title>Gammaproteobacteria mediating utilization of methyl-, sulfur- and petroleum organic compounds in deep ocean hydrothermal plumes.</title>
        <authorList>
            <person name="Zhou Z."/>
            <person name="Liu Y."/>
            <person name="Pan J."/>
            <person name="Cron B.R."/>
            <person name="Toner B.M."/>
            <person name="Anantharaman K."/>
            <person name="Breier J.A."/>
            <person name="Dick G.J."/>
            <person name="Li M."/>
        </authorList>
    </citation>
    <scope>NUCLEOTIDE SEQUENCE</scope>
    <source>
        <strain evidence="2">SZUA-1385</strain>
    </source>
</reference>
<evidence type="ECO:0000313" key="3">
    <source>
        <dbReference type="Proteomes" id="UP000605144"/>
    </source>
</evidence>
<dbReference type="CDD" id="cd03524">
    <property type="entry name" value="RPA2_OBF_family"/>
    <property type="match status" value="1"/>
</dbReference>
<evidence type="ECO:0008006" key="4">
    <source>
        <dbReference type="Google" id="ProtNLM"/>
    </source>
</evidence>
<name>A0A833DRP4_9EURY</name>
<accession>A0A833DRP4</accession>
<gene>
    <name evidence="2" type="ORF">EYG76_03415</name>
</gene>
<evidence type="ECO:0000256" key="1">
    <source>
        <dbReference type="SAM" id="Phobius"/>
    </source>
</evidence>
<organism evidence="2 3">
    <name type="scientific">Methanothermococcus okinawensis</name>
    <dbReference type="NCBI Taxonomy" id="155863"/>
    <lineage>
        <taxon>Archaea</taxon>
        <taxon>Methanobacteriati</taxon>
        <taxon>Methanobacteriota</taxon>
        <taxon>Methanomada group</taxon>
        <taxon>Methanococci</taxon>
        <taxon>Methanococcales</taxon>
        <taxon>Methanococcaceae</taxon>
        <taxon>Methanothermococcus</taxon>
    </lineage>
</organism>
<proteinExistence type="predicted"/>
<comment type="caution">
    <text evidence="2">The sequence shown here is derived from an EMBL/GenBank/DDBJ whole genome shotgun (WGS) entry which is preliminary data.</text>
</comment>
<sequence>MKLSENKIIYMCLGVVLIGIISLSFYSFEPENRKIKDLKEGDFVRITGHIQSMKLERDEYRHIKSIKYIKIMDDTGGDLRIYPSKKVMDSLVEYIKNYSPSIKEGDVVQVIGIIQVYNGIYIIHLDDISNFKLIEKKNFERDIYLSPTPTGIYASKNGKTYHTIKDCIYGKKIAEDNRIYFYSEEDAEELNYKKCKYCASKK</sequence>
<keyword evidence="1" id="KW-1133">Transmembrane helix</keyword>
<dbReference type="Gene3D" id="3.40.10.10">
    <property type="entry name" value="DNA Methylphosphotriester Repair Domain"/>
    <property type="match status" value="1"/>
</dbReference>
<feature type="transmembrane region" description="Helical" evidence="1">
    <location>
        <begin position="7"/>
        <end position="28"/>
    </location>
</feature>